<dbReference type="Gene3D" id="1.10.760.10">
    <property type="entry name" value="Cytochrome c-like domain"/>
    <property type="match status" value="1"/>
</dbReference>
<dbReference type="InterPro" id="IPR011989">
    <property type="entry name" value="ARM-like"/>
</dbReference>
<name>A0A5C6CAH5_9BACT</name>
<feature type="signal peptide" evidence="5">
    <location>
        <begin position="1"/>
        <end position="20"/>
    </location>
</feature>
<dbReference type="GO" id="GO:0046872">
    <property type="term" value="F:metal ion binding"/>
    <property type="evidence" value="ECO:0007669"/>
    <property type="project" value="UniProtKB-KW"/>
</dbReference>
<evidence type="ECO:0000256" key="2">
    <source>
        <dbReference type="ARBA" id="ARBA00022723"/>
    </source>
</evidence>
<evidence type="ECO:0000256" key="5">
    <source>
        <dbReference type="SAM" id="SignalP"/>
    </source>
</evidence>
<dbReference type="AlphaFoldDB" id="A0A5C6CAH5"/>
<dbReference type="GO" id="GO:0009055">
    <property type="term" value="F:electron transfer activity"/>
    <property type="evidence" value="ECO:0007669"/>
    <property type="project" value="InterPro"/>
</dbReference>
<dbReference type="InterPro" id="IPR013427">
    <property type="entry name" value="Haem-bd_dom_put"/>
</dbReference>
<evidence type="ECO:0000256" key="3">
    <source>
        <dbReference type="ARBA" id="ARBA00023004"/>
    </source>
</evidence>
<keyword evidence="2 4" id="KW-0479">Metal-binding</keyword>
<dbReference type="RefSeq" id="WP_146596420.1">
    <property type="nucleotide sequence ID" value="NZ_SJPT01000008.1"/>
</dbReference>
<protein>
    <submittedName>
        <fullName evidence="7">Cytochrome c</fullName>
    </submittedName>
</protein>
<dbReference type="InterPro" id="IPR036909">
    <property type="entry name" value="Cyt_c-like_dom_sf"/>
</dbReference>
<dbReference type="SUPFAM" id="SSF48371">
    <property type="entry name" value="ARM repeat"/>
    <property type="match status" value="1"/>
</dbReference>
<dbReference type="SUPFAM" id="SSF50952">
    <property type="entry name" value="Soluble quinoprotein glucose dehydrogenase"/>
    <property type="match status" value="1"/>
</dbReference>
<feature type="domain" description="Cytochrome c" evidence="6">
    <location>
        <begin position="712"/>
        <end position="850"/>
    </location>
</feature>
<dbReference type="InterPro" id="IPR055557">
    <property type="entry name" value="DUF7133"/>
</dbReference>
<sequence length="850" mass="93838" precursor="true">MFRSILFLVVLAMPAVFVRAETAEAIAPTTDTLAPKLEFPSRGVKLTMVAEHPEIMTPTGIDVDHDGAVWVIASHTHFRPDDYSGPTHDEIVVFAADGRRRVFYNRTVATMDLELGRDGWVYLAQRDRILRVRDSDGDGVGDQEETIAELETKGTYPHNGLAGLAWHPNGDLLFSLGENYWEQWTLRGHDGNTVRGTGEGGVFRCTASGEGLRRIAKGFWNPFGLCVRQDGTIFAAENDPGALPPCRLLHVVEGGEYGFQRLYGESAFHPFVCWNGELRGTLPMVHSVGEAPCGIAPLGRGLIVPSWTDHRIDYYPLEDDGASFRSERRVLVQGSDFFRPTCITQASATVFYLADWVVGSYQLHGKGRVWKLEIDAEAADWLGSMTLPPATEAARLAAKLRSGGEGFSEPQLFEAARSQDPFVARAAIDALATRADHFTIDAASKHSTPDRITMLLAIRKASAKNDSWIRHFWQDETADLRFETLRWIAEEQRTAFLPEVEEHLARTHDYRLFEAGLATRNILSGNPRAGVTGSEILIQRVQDETSTAETRAFALRLLDPHHSKLNEDLLDRLIALDNPTLLSEVVFVLTAQGTPAARQRLLQAAQQDSYATSLRADAIAGLASPTDDEITALIELAANETASVREEALRSLRFATFSDSQRESLKQLPPRFPESAKLVAAVLAPDSLTRGRPQPDDLAAWQQRLSAVTEAVDVQAGRRIFYHASVGNCGSCHRRQGRGNVVGPDLSSVHAQGDQASLLTALLQPSREVAPQFFPRALILEDGRTFVGLLLRDGGGGNEIYRDNTGRERAFATSDIVERHELTTSMMPEGLVSTMTDRELRDLLAYLREE</sequence>
<evidence type="ECO:0000313" key="7">
    <source>
        <dbReference type="EMBL" id="TWU20481.1"/>
    </source>
</evidence>
<dbReference type="InterPro" id="IPR013428">
    <property type="entry name" value="Membrane-bound_put_N"/>
</dbReference>
<dbReference type="Proteomes" id="UP000316304">
    <property type="component" value="Unassembled WGS sequence"/>
</dbReference>
<evidence type="ECO:0000256" key="4">
    <source>
        <dbReference type="PROSITE-ProRule" id="PRU00433"/>
    </source>
</evidence>
<dbReference type="PROSITE" id="PS51007">
    <property type="entry name" value="CYTC"/>
    <property type="match status" value="1"/>
</dbReference>
<dbReference type="PANTHER" id="PTHR33546:SF1">
    <property type="entry name" value="LARGE, MULTIFUNCTIONAL SECRETED PROTEIN"/>
    <property type="match status" value="1"/>
</dbReference>
<proteinExistence type="predicted"/>
<comment type="caution">
    <text evidence="7">The sequence shown here is derived from an EMBL/GenBank/DDBJ whole genome shotgun (WGS) entry which is preliminary data.</text>
</comment>
<dbReference type="PANTHER" id="PTHR33546">
    <property type="entry name" value="LARGE, MULTIFUNCTIONAL SECRETED PROTEIN-RELATED"/>
    <property type="match status" value="1"/>
</dbReference>
<dbReference type="NCBIfam" id="TIGR02603">
    <property type="entry name" value="CxxCH_TIGR02603"/>
    <property type="match status" value="1"/>
</dbReference>
<keyword evidence="1 4" id="KW-0349">Heme</keyword>
<dbReference type="InterPro" id="IPR011042">
    <property type="entry name" value="6-blade_b-propeller_TolB-like"/>
</dbReference>
<keyword evidence="8" id="KW-1185">Reference proteome</keyword>
<accession>A0A5C6CAH5</accession>
<dbReference type="NCBIfam" id="TIGR02604">
    <property type="entry name" value="Piru_Ver_Nterm"/>
    <property type="match status" value="1"/>
</dbReference>
<reference evidence="7 8" key="1">
    <citation type="submission" date="2019-02" db="EMBL/GenBank/DDBJ databases">
        <title>Deep-cultivation of Planctomycetes and their phenomic and genomic characterization uncovers novel biology.</title>
        <authorList>
            <person name="Wiegand S."/>
            <person name="Jogler M."/>
            <person name="Boedeker C."/>
            <person name="Pinto D."/>
            <person name="Vollmers J."/>
            <person name="Rivas-Marin E."/>
            <person name="Kohn T."/>
            <person name="Peeters S.H."/>
            <person name="Heuer A."/>
            <person name="Rast P."/>
            <person name="Oberbeckmann S."/>
            <person name="Bunk B."/>
            <person name="Jeske O."/>
            <person name="Meyerdierks A."/>
            <person name="Storesund J.E."/>
            <person name="Kallscheuer N."/>
            <person name="Luecker S."/>
            <person name="Lage O.M."/>
            <person name="Pohl T."/>
            <person name="Merkel B.J."/>
            <person name="Hornburger P."/>
            <person name="Mueller R.-W."/>
            <person name="Bruemmer F."/>
            <person name="Labrenz M."/>
            <person name="Spormann A.M."/>
            <person name="Op Den Camp H."/>
            <person name="Overmann J."/>
            <person name="Amann R."/>
            <person name="Jetten M.S.M."/>
            <person name="Mascher T."/>
            <person name="Medema M.H."/>
            <person name="Devos D.P."/>
            <person name="Kaster A.-K."/>
            <person name="Ovreas L."/>
            <person name="Rohde M."/>
            <person name="Galperin M.Y."/>
            <person name="Jogler C."/>
        </authorList>
    </citation>
    <scope>NUCLEOTIDE SEQUENCE [LARGE SCALE GENOMIC DNA]</scope>
    <source>
        <strain evidence="7 8">Pla52o</strain>
    </source>
</reference>
<evidence type="ECO:0000259" key="6">
    <source>
        <dbReference type="PROSITE" id="PS51007"/>
    </source>
</evidence>
<dbReference type="InterPro" id="IPR011041">
    <property type="entry name" value="Quinoprot_gluc/sorb_DH_b-prop"/>
</dbReference>
<evidence type="ECO:0000256" key="1">
    <source>
        <dbReference type="ARBA" id="ARBA00022617"/>
    </source>
</evidence>
<organism evidence="7 8">
    <name type="scientific">Novipirellula galeiformis</name>
    <dbReference type="NCBI Taxonomy" id="2528004"/>
    <lineage>
        <taxon>Bacteria</taxon>
        <taxon>Pseudomonadati</taxon>
        <taxon>Planctomycetota</taxon>
        <taxon>Planctomycetia</taxon>
        <taxon>Pirellulales</taxon>
        <taxon>Pirellulaceae</taxon>
        <taxon>Novipirellula</taxon>
    </lineage>
</organism>
<keyword evidence="3 4" id="KW-0408">Iron</keyword>
<dbReference type="OrthoDB" id="232040at2"/>
<dbReference type="Gene3D" id="1.25.10.10">
    <property type="entry name" value="Leucine-rich Repeat Variant"/>
    <property type="match status" value="1"/>
</dbReference>
<dbReference type="InterPro" id="IPR009056">
    <property type="entry name" value="Cyt_c-like_dom"/>
</dbReference>
<dbReference type="Pfam" id="PF23500">
    <property type="entry name" value="DUF7133"/>
    <property type="match status" value="1"/>
</dbReference>
<dbReference type="GO" id="GO:0020037">
    <property type="term" value="F:heme binding"/>
    <property type="evidence" value="ECO:0007669"/>
    <property type="project" value="InterPro"/>
</dbReference>
<gene>
    <name evidence="7" type="ORF">Pla52o_43590</name>
</gene>
<feature type="chain" id="PRO_5022818697" evidence="5">
    <location>
        <begin position="21"/>
        <end position="850"/>
    </location>
</feature>
<dbReference type="InterPro" id="IPR016024">
    <property type="entry name" value="ARM-type_fold"/>
</dbReference>
<dbReference type="SUPFAM" id="SSF46626">
    <property type="entry name" value="Cytochrome c"/>
    <property type="match status" value="1"/>
</dbReference>
<evidence type="ECO:0000313" key="8">
    <source>
        <dbReference type="Proteomes" id="UP000316304"/>
    </source>
</evidence>
<dbReference type="Gene3D" id="2.120.10.30">
    <property type="entry name" value="TolB, C-terminal domain"/>
    <property type="match status" value="1"/>
</dbReference>
<keyword evidence="5" id="KW-0732">Signal</keyword>
<dbReference type="EMBL" id="SJPT01000008">
    <property type="protein sequence ID" value="TWU20481.1"/>
    <property type="molecule type" value="Genomic_DNA"/>
</dbReference>